<keyword evidence="5" id="KW-0472">Membrane</keyword>
<evidence type="ECO:0000256" key="4">
    <source>
        <dbReference type="SAM" id="MobiDB-lite"/>
    </source>
</evidence>
<dbReference type="OrthoDB" id="408631at2759"/>
<dbReference type="InterPro" id="IPR051093">
    <property type="entry name" value="Neuroligin/BSAL"/>
</dbReference>
<dbReference type="FunFam" id="3.40.50.1820:FF:000156">
    <property type="entry name" value="Neuroligin-4, Y-linked"/>
    <property type="match status" value="1"/>
</dbReference>
<evidence type="ECO:0000256" key="5">
    <source>
        <dbReference type="SAM" id="Phobius"/>
    </source>
</evidence>
<evidence type="ECO:0000259" key="7">
    <source>
        <dbReference type="Pfam" id="PF00135"/>
    </source>
</evidence>
<feature type="compositionally biased region" description="Polar residues" evidence="4">
    <location>
        <begin position="794"/>
        <end position="807"/>
    </location>
</feature>
<feature type="signal peptide" evidence="6">
    <location>
        <begin position="1"/>
        <end position="25"/>
    </location>
</feature>
<organism evidence="8 9">
    <name type="scientific">Sipha flava</name>
    <name type="common">yellow sugarcane aphid</name>
    <dbReference type="NCBI Taxonomy" id="143950"/>
    <lineage>
        <taxon>Eukaryota</taxon>
        <taxon>Metazoa</taxon>
        <taxon>Ecdysozoa</taxon>
        <taxon>Arthropoda</taxon>
        <taxon>Hexapoda</taxon>
        <taxon>Insecta</taxon>
        <taxon>Pterygota</taxon>
        <taxon>Neoptera</taxon>
        <taxon>Paraneoptera</taxon>
        <taxon>Hemiptera</taxon>
        <taxon>Sternorrhyncha</taxon>
        <taxon>Aphidomorpha</taxon>
        <taxon>Aphidoidea</taxon>
        <taxon>Aphididae</taxon>
        <taxon>Sipha</taxon>
    </lineage>
</organism>
<keyword evidence="5" id="KW-0812">Transmembrane</keyword>
<sequence length="826" mass="94047">MLLVQRHAQSVAALIVFLAVVISNGQDYRYQTYGGLDTNPISQNKYDYKPPQSAGNNYNPQLNQYGQLNNYPNRPPYNQPDRFGNPSYRPNNYNYLGEDRLLLPGVLGQWRPDLQGKERADSKQSDRDVFVSTKYGQVQGFKVLLFDNPLPESGYRPFQTPVERKQGEVAVFLGIPYAASPINDGRFRPPRPHKGWQLYQAVDFGPACPQPATYTGFTKGVPKVDEDCLYLNIFMPSTDNVPAKPYPVMFYIHGGDFFHGSSNSFNGHMMAAFYNVVVVTINYRLGALGFLSTGDDNSPGNYGLMDQAMALRWVYDNIEYFNGDRKSITLFGPDAGAASAGLLMVNPKTSFMVSKVIAQSGSALADWALIKDRWRALNTTKVYAAHIGCNTESSWKIVDCLKRGRSFLELGAEFKPKIGFNAWGPIIDSEFLVPKSDWYDGWQQSDWHFINESVENAIHLRHFNKDLRYLSGVTTQEAAYILNNNKTYSVTEELFNKQIKELVLQYNYTLNPSGVFQAIKYLYTYWPDPLNQDSIRTQYINMLSDFLFVAPHDQIAKLLVAENVPVYLYVLNTTVSSIPVPDWRLYSHDTEYFFLTGAPFMDSEFFPRLSNMDKRKWTDSDRNMSHLFMKAYTNFATHGNPSHSQILGIHFDVALKGDLKYLNINTTYNTTIKQNYRQMESAFWSEYLPTVIGIIVPTYPPTTEFWWEPKTPIQVALWGLSSLNMILIALTVILCILWYNARKTKDRYYNGDVLVVREEPMAMSRQGIDNRSVTSNIYEYHDAPIKTLHASPKKTASASTLRTNSAASMRDHPMTISDKPVPQTQV</sequence>
<dbReference type="CTD" id="30097"/>
<dbReference type="Gene3D" id="3.40.50.1820">
    <property type="entry name" value="alpha/beta hydrolase"/>
    <property type="match status" value="1"/>
</dbReference>
<dbReference type="PANTHER" id="PTHR43903">
    <property type="entry name" value="NEUROLIGIN"/>
    <property type="match status" value="1"/>
</dbReference>
<dbReference type="AlphaFoldDB" id="A0A8B8F7M4"/>
<dbReference type="InterPro" id="IPR019819">
    <property type="entry name" value="Carboxylesterase_B_CS"/>
</dbReference>
<evidence type="ECO:0000313" key="8">
    <source>
        <dbReference type="Proteomes" id="UP000694846"/>
    </source>
</evidence>
<keyword evidence="3" id="KW-0325">Glycoprotein</keyword>
<comment type="similarity">
    <text evidence="1">Belongs to the type-B carboxylesterase/lipase family.</text>
</comment>
<feature type="region of interest" description="Disordered" evidence="4">
    <location>
        <begin position="791"/>
        <end position="826"/>
    </location>
</feature>
<dbReference type="PROSITE" id="PS00941">
    <property type="entry name" value="CARBOXYLESTERASE_B_2"/>
    <property type="match status" value="1"/>
</dbReference>
<dbReference type="SUPFAM" id="SSF53474">
    <property type="entry name" value="alpha/beta-Hydrolases"/>
    <property type="match status" value="1"/>
</dbReference>
<keyword evidence="5" id="KW-1133">Transmembrane helix</keyword>
<evidence type="ECO:0000256" key="1">
    <source>
        <dbReference type="ARBA" id="ARBA00005964"/>
    </source>
</evidence>
<feature type="domain" description="Carboxylesterase type B" evidence="7">
    <location>
        <begin position="161"/>
        <end position="684"/>
    </location>
</feature>
<feature type="chain" id="PRO_5034131022" evidence="6">
    <location>
        <begin position="26"/>
        <end position="826"/>
    </location>
</feature>
<accession>A0A8B8F7M4</accession>
<protein>
    <submittedName>
        <fullName evidence="9">Liver carboxylesterase 1</fullName>
    </submittedName>
</protein>
<proteinExistence type="inferred from homology"/>
<dbReference type="Pfam" id="PF00135">
    <property type="entry name" value="COesterase"/>
    <property type="match status" value="1"/>
</dbReference>
<keyword evidence="2 6" id="KW-0732">Signal</keyword>
<evidence type="ECO:0000256" key="2">
    <source>
        <dbReference type="ARBA" id="ARBA00022729"/>
    </source>
</evidence>
<gene>
    <name evidence="9" type="primary">LOC112680774</name>
</gene>
<evidence type="ECO:0000256" key="3">
    <source>
        <dbReference type="ARBA" id="ARBA00023180"/>
    </source>
</evidence>
<dbReference type="GeneID" id="112680774"/>
<dbReference type="InterPro" id="IPR002018">
    <property type="entry name" value="CarbesteraseB"/>
</dbReference>
<dbReference type="RefSeq" id="XP_025406753.1">
    <property type="nucleotide sequence ID" value="XM_025550968.1"/>
</dbReference>
<dbReference type="Proteomes" id="UP000694846">
    <property type="component" value="Unplaced"/>
</dbReference>
<reference evidence="9" key="1">
    <citation type="submission" date="2025-08" db="UniProtKB">
        <authorList>
            <consortium name="RefSeq"/>
        </authorList>
    </citation>
    <scope>IDENTIFICATION</scope>
    <source>
        <tissue evidence="9">Whole body</tissue>
    </source>
</reference>
<feature type="transmembrane region" description="Helical" evidence="5">
    <location>
        <begin position="715"/>
        <end position="739"/>
    </location>
</feature>
<evidence type="ECO:0000256" key="6">
    <source>
        <dbReference type="SAM" id="SignalP"/>
    </source>
</evidence>
<name>A0A8B8F7M4_9HEMI</name>
<evidence type="ECO:0000313" key="9">
    <source>
        <dbReference type="RefSeq" id="XP_025406753.1"/>
    </source>
</evidence>
<dbReference type="InterPro" id="IPR029058">
    <property type="entry name" value="AB_hydrolase_fold"/>
</dbReference>
<keyword evidence="8" id="KW-1185">Reference proteome</keyword>